<organism evidence="1 2">
    <name type="scientific">Coniochaeta ligniaria NRRL 30616</name>
    <dbReference type="NCBI Taxonomy" id="1408157"/>
    <lineage>
        <taxon>Eukaryota</taxon>
        <taxon>Fungi</taxon>
        <taxon>Dikarya</taxon>
        <taxon>Ascomycota</taxon>
        <taxon>Pezizomycotina</taxon>
        <taxon>Sordariomycetes</taxon>
        <taxon>Sordariomycetidae</taxon>
        <taxon>Coniochaetales</taxon>
        <taxon>Coniochaetaceae</taxon>
        <taxon>Coniochaeta</taxon>
    </lineage>
</organism>
<proteinExistence type="predicted"/>
<protein>
    <submittedName>
        <fullName evidence="1">Uncharacterized protein</fullName>
    </submittedName>
</protein>
<dbReference type="InParanoid" id="A0A1J7JEM5"/>
<evidence type="ECO:0000313" key="2">
    <source>
        <dbReference type="Proteomes" id="UP000182658"/>
    </source>
</evidence>
<reference evidence="1 2" key="1">
    <citation type="submission" date="2016-10" db="EMBL/GenBank/DDBJ databases">
        <title>Draft genome sequence of Coniochaeta ligniaria NRRL30616, a lignocellulolytic fungus for bioabatement of inhibitors in plant biomass hydrolysates.</title>
        <authorList>
            <consortium name="DOE Joint Genome Institute"/>
            <person name="Jimenez D.J."/>
            <person name="Hector R.E."/>
            <person name="Riley R."/>
            <person name="Sun H."/>
            <person name="Grigoriev I.V."/>
            <person name="Van Elsas J.D."/>
            <person name="Nichols N.N."/>
        </authorList>
    </citation>
    <scope>NUCLEOTIDE SEQUENCE [LARGE SCALE GENOMIC DNA]</scope>
    <source>
        <strain evidence="1 2">NRRL 30616</strain>
    </source>
</reference>
<dbReference type="AlphaFoldDB" id="A0A1J7JEM5"/>
<name>A0A1J7JEM5_9PEZI</name>
<gene>
    <name evidence="1" type="ORF">CONLIGDRAFT_464480</name>
</gene>
<keyword evidence="2" id="KW-1185">Reference proteome</keyword>
<dbReference type="Proteomes" id="UP000182658">
    <property type="component" value="Unassembled WGS sequence"/>
</dbReference>
<evidence type="ECO:0000313" key="1">
    <source>
        <dbReference type="EMBL" id="OIW28152.1"/>
    </source>
</evidence>
<sequence>MSVQSVLISENLCTSAIQAVRCPTFSPKALWQRPIAVLREENINIQAKLPSHLGLTGAITAPICTPPLSVGPLQASRLVPEAAKQTVPSFQLHTDSMGSDTLAQKRPLVQCQCIDDEWLPEDRLDRQVPSKLTILSYSHRRYYEGTKVDQRSQHSGTMEVVEVRHHQKPCGAMRILNLPLTPVRCDHR</sequence>
<dbReference type="EMBL" id="KV875099">
    <property type="protein sequence ID" value="OIW28152.1"/>
    <property type="molecule type" value="Genomic_DNA"/>
</dbReference>
<accession>A0A1J7JEM5</accession>